<dbReference type="EMBL" id="JABDYC010000009">
    <property type="protein sequence ID" value="MBX5025636.1"/>
    <property type="molecule type" value="Genomic_DNA"/>
</dbReference>
<protein>
    <submittedName>
        <fullName evidence="2">Uncharacterized protein</fullName>
    </submittedName>
</protein>
<evidence type="ECO:0000313" key="3">
    <source>
        <dbReference type="Proteomes" id="UP000749740"/>
    </source>
</evidence>
<dbReference type="GeneID" id="66142971"/>
<proteinExistence type="predicted"/>
<evidence type="ECO:0000313" key="2">
    <source>
        <dbReference type="EMBL" id="MBX5025636.1"/>
    </source>
</evidence>
<name>A0A9Q3MCI7_9HYPH</name>
<reference evidence="2" key="1">
    <citation type="submission" date="2020-04" db="EMBL/GenBank/DDBJ databases">
        <title>Global-level population genomics: horizontal gene transfer, symbiosis and evolution in Rhizobia.</title>
        <authorList>
            <person name="Gai Y."/>
        </authorList>
    </citation>
    <scope>NUCLEOTIDE SEQUENCE</scope>
    <source>
        <strain evidence="2">BLR57</strain>
    </source>
</reference>
<dbReference type="AlphaFoldDB" id="A0A9Q3MCI7"/>
<gene>
    <name evidence="2" type="ORF">HJB63_24220</name>
</gene>
<sequence>MEGEHVGEAAEFRGAKLEFIRQAGEEFEKLRRKSSPLPFIGIADQIGDAEVEYIVLMPGVAELKQVRQPVAHPDGPSSVRNSPEDVEHPVTVREDLAHTLVCINIKVHDVNMTEVFLEI</sequence>
<accession>A0A9Q3MCI7</accession>
<feature type="region of interest" description="Disordered" evidence="1">
    <location>
        <begin position="69"/>
        <end position="88"/>
    </location>
</feature>
<dbReference type="Proteomes" id="UP000749740">
    <property type="component" value="Unassembled WGS sequence"/>
</dbReference>
<evidence type="ECO:0000256" key="1">
    <source>
        <dbReference type="SAM" id="MobiDB-lite"/>
    </source>
</evidence>
<dbReference type="RefSeq" id="WP_207244699.1">
    <property type="nucleotide sequence ID" value="NZ_CP071455.1"/>
</dbReference>
<organism evidence="2 3">
    <name type="scientific">Rhizobium lentis</name>
    <dbReference type="NCBI Taxonomy" id="1138194"/>
    <lineage>
        <taxon>Bacteria</taxon>
        <taxon>Pseudomonadati</taxon>
        <taxon>Pseudomonadota</taxon>
        <taxon>Alphaproteobacteria</taxon>
        <taxon>Hyphomicrobiales</taxon>
        <taxon>Rhizobiaceae</taxon>
        <taxon>Rhizobium/Agrobacterium group</taxon>
        <taxon>Rhizobium</taxon>
    </lineage>
</organism>
<comment type="caution">
    <text evidence="2">The sequence shown here is derived from an EMBL/GenBank/DDBJ whole genome shotgun (WGS) entry which is preliminary data.</text>
</comment>